<gene>
    <name evidence="8" type="ORF">JK358_27495</name>
</gene>
<dbReference type="Proteomes" id="UP000602198">
    <property type="component" value="Unassembled WGS sequence"/>
</dbReference>
<dbReference type="PROSITE" id="PS51755">
    <property type="entry name" value="OMPR_PHOB"/>
    <property type="match status" value="1"/>
</dbReference>
<feature type="DNA-binding region" description="OmpR/PhoB-type" evidence="5">
    <location>
        <begin position="1"/>
        <end position="100"/>
    </location>
</feature>
<protein>
    <submittedName>
        <fullName evidence="8">AAA family ATPase</fullName>
    </submittedName>
</protein>
<evidence type="ECO:0000256" key="6">
    <source>
        <dbReference type="SAM" id="MobiDB-lite"/>
    </source>
</evidence>
<dbReference type="Pfam" id="PF13191">
    <property type="entry name" value="AAA_16"/>
    <property type="match status" value="1"/>
</dbReference>
<evidence type="ECO:0000259" key="7">
    <source>
        <dbReference type="PROSITE" id="PS51755"/>
    </source>
</evidence>
<dbReference type="PANTHER" id="PTHR35807:SF1">
    <property type="entry name" value="TRANSCRIPTIONAL REGULATOR REDD"/>
    <property type="match status" value="1"/>
</dbReference>
<feature type="region of interest" description="Disordered" evidence="6">
    <location>
        <begin position="377"/>
        <end position="401"/>
    </location>
</feature>
<dbReference type="InterPro" id="IPR001867">
    <property type="entry name" value="OmpR/PhoB-type_DNA-bd"/>
</dbReference>
<evidence type="ECO:0000313" key="9">
    <source>
        <dbReference type="Proteomes" id="UP000602198"/>
    </source>
</evidence>
<dbReference type="InterPro" id="IPR036388">
    <property type="entry name" value="WH-like_DNA-bd_sf"/>
</dbReference>
<dbReference type="PANTHER" id="PTHR35807">
    <property type="entry name" value="TRANSCRIPTIONAL REGULATOR REDD-RELATED"/>
    <property type="match status" value="1"/>
</dbReference>
<evidence type="ECO:0000256" key="3">
    <source>
        <dbReference type="ARBA" id="ARBA00023125"/>
    </source>
</evidence>
<dbReference type="InterPro" id="IPR005158">
    <property type="entry name" value="BTAD"/>
</dbReference>
<dbReference type="RefSeq" id="WP_201952942.1">
    <property type="nucleotide sequence ID" value="NZ_JAERRJ010000011.1"/>
</dbReference>
<dbReference type="Pfam" id="PF00486">
    <property type="entry name" value="Trans_reg_C"/>
    <property type="match status" value="1"/>
</dbReference>
<keyword evidence="9" id="KW-1185">Reference proteome</keyword>
<dbReference type="InterPro" id="IPR051677">
    <property type="entry name" value="AfsR-DnrI-RedD_regulator"/>
</dbReference>
<dbReference type="SUPFAM" id="SSF48452">
    <property type="entry name" value="TPR-like"/>
    <property type="match status" value="1"/>
</dbReference>
<dbReference type="SUPFAM" id="SSF52540">
    <property type="entry name" value="P-loop containing nucleoside triphosphate hydrolases"/>
    <property type="match status" value="1"/>
</dbReference>
<dbReference type="SMART" id="SM00862">
    <property type="entry name" value="Trans_reg_C"/>
    <property type="match status" value="1"/>
</dbReference>
<dbReference type="InterPro" id="IPR027417">
    <property type="entry name" value="P-loop_NTPase"/>
</dbReference>
<feature type="compositionally biased region" description="Low complexity" evidence="6">
    <location>
        <begin position="391"/>
        <end position="401"/>
    </location>
</feature>
<dbReference type="CDD" id="cd15831">
    <property type="entry name" value="BTAD"/>
    <property type="match status" value="1"/>
</dbReference>
<sequence>MAGPEIRVLGPLHLMLDGREIPLGTPMQRAVLGRLVVARGQTVSTERLVDDLWAGNPPPKAASVLQVHIHNLRRLFEPDRARRAPSRFILSESSGYALRIAEEAVDAWHFEHRLRSYQELLSNPETRPDTAERNSLLEALQAQWHGPALEAFADTEWAAAEADRLTDLHLTAVELDAQVKLELGRSGEVVITLRQLFEEHPGREELVRLLALAQYRLGRQLEALTTIRRSRDFLGDEFGIDPGPALRQLETAILNHSVDLEPARDEPAAPITPLATIGVTGLAPTAQPCVTGYTAELSSLLTAAETARGGRLRLAWVCGEAGIGKTTLAETALGALTSAGWTVAAGTCPDIEGAPPAWAWSEILAGLDTALAAAPPHAAATASPGGGGAASPGSSAALPPGGSAGAPPGILAFAPLPDTTADPTPVGADPFTISRMAAERCWRAVESGPVALLLEDAHRADTATLQVLRQLANWLRDEPVLILVTARRTETGPGANASAAALAQYTAIWMELSGLDQEGTRQVARSAGLTAIDDEQLAQLHRRSGGNPLFIRELAKLVAAQDSLDGVPDSIRELIDDRLAQLPDGVAEVLRQISIWGDGAELGLLGLSCGLPEDRLIDLVTVAETAGLVGTGRRGSIAFEHGIIRDAVYLGIPTLRRGRMHWAALELLIEHADDYPVVARDPEVLARHAMLGASAETASQAIFFVRDAAEHRMQRGMRRETARLMRAAVELHELAGHDTAHAAREDRIALLDARCTLVTALAYDNRDRDARAERVLAVRLAEQLGGDELLARALTCWRAPVIWPIRPYSEPNHVVRQGISGLLSRNLPTSTGRAAAETSPSEQRRTVSPELLVRLLVTATFETGLDEWATAEQLSRLALDLARPLGDPELLCAAINAVTYLRSDYGAEFTQLVSQLELTARRAGLPEYRALAHFLGYRAAVVNVDMREAGQQAAQAMECAGEGQLQPLLDWVSCFAATMELLRGDIDLAERLYDRFAVRITLAGMANETENRLFCALALGWARGDLSRLVDVLGANYAVLPGAAAEPYALALLHAGKRERARTIAARFAPIGSGVYPILTAALRTRVAIEFGDRDSMRDLYEYLVPHSGTLIGIETGMTEFGPMDSVLAVLADALGDTAAASAYHERARQLLERVRAELPDTEHALLRAA</sequence>
<keyword evidence="2" id="KW-0805">Transcription regulation</keyword>
<dbReference type="InterPro" id="IPR016032">
    <property type="entry name" value="Sig_transdc_resp-reg_C-effctor"/>
</dbReference>
<dbReference type="Pfam" id="PF03704">
    <property type="entry name" value="BTAD"/>
    <property type="match status" value="1"/>
</dbReference>
<comment type="similarity">
    <text evidence="1">Belongs to the AfsR/DnrI/RedD regulatory family.</text>
</comment>
<evidence type="ECO:0000313" key="8">
    <source>
        <dbReference type="EMBL" id="MBL1078157.1"/>
    </source>
</evidence>
<accession>A0ABS1MC44</accession>
<dbReference type="EMBL" id="JAERRJ010000011">
    <property type="protein sequence ID" value="MBL1078157.1"/>
    <property type="molecule type" value="Genomic_DNA"/>
</dbReference>
<evidence type="ECO:0000256" key="5">
    <source>
        <dbReference type="PROSITE-ProRule" id="PRU01091"/>
    </source>
</evidence>
<dbReference type="InterPro" id="IPR011990">
    <property type="entry name" value="TPR-like_helical_dom_sf"/>
</dbReference>
<evidence type="ECO:0000256" key="2">
    <source>
        <dbReference type="ARBA" id="ARBA00023015"/>
    </source>
</evidence>
<evidence type="ECO:0000256" key="4">
    <source>
        <dbReference type="ARBA" id="ARBA00023163"/>
    </source>
</evidence>
<dbReference type="Gene3D" id="1.10.10.10">
    <property type="entry name" value="Winged helix-like DNA-binding domain superfamily/Winged helix DNA-binding domain"/>
    <property type="match status" value="1"/>
</dbReference>
<dbReference type="SMART" id="SM01043">
    <property type="entry name" value="BTAD"/>
    <property type="match status" value="1"/>
</dbReference>
<dbReference type="InterPro" id="IPR041664">
    <property type="entry name" value="AAA_16"/>
</dbReference>
<dbReference type="Gene3D" id="1.25.40.10">
    <property type="entry name" value="Tetratricopeptide repeat domain"/>
    <property type="match status" value="1"/>
</dbReference>
<organism evidence="8 9">
    <name type="scientific">Nocardia acididurans</name>
    <dbReference type="NCBI Taxonomy" id="2802282"/>
    <lineage>
        <taxon>Bacteria</taxon>
        <taxon>Bacillati</taxon>
        <taxon>Actinomycetota</taxon>
        <taxon>Actinomycetes</taxon>
        <taxon>Mycobacteriales</taxon>
        <taxon>Nocardiaceae</taxon>
        <taxon>Nocardia</taxon>
    </lineage>
</organism>
<evidence type="ECO:0000256" key="1">
    <source>
        <dbReference type="ARBA" id="ARBA00005820"/>
    </source>
</evidence>
<feature type="region of interest" description="Disordered" evidence="6">
    <location>
        <begin position="826"/>
        <end position="845"/>
    </location>
</feature>
<dbReference type="SUPFAM" id="SSF46894">
    <property type="entry name" value="C-terminal effector domain of the bipartite response regulators"/>
    <property type="match status" value="1"/>
</dbReference>
<proteinExistence type="inferred from homology"/>
<reference evidence="8 9" key="1">
    <citation type="submission" date="2021-01" db="EMBL/GenBank/DDBJ databases">
        <title>WGS of actinomycetes isolated from Thailand.</title>
        <authorList>
            <person name="Thawai C."/>
        </authorList>
    </citation>
    <scope>NUCLEOTIDE SEQUENCE [LARGE SCALE GENOMIC DNA]</scope>
    <source>
        <strain evidence="8 9">LPG 2</strain>
    </source>
</reference>
<keyword evidence="3 5" id="KW-0238">DNA-binding</keyword>
<feature type="domain" description="OmpR/PhoB-type" evidence="7">
    <location>
        <begin position="1"/>
        <end position="100"/>
    </location>
</feature>
<name>A0ABS1MC44_9NOCA</name>
<keyword evidence="4" id="KW-0804">Transcription</keyword>
<comment type="caution">
    <text evidence="8">The sequence shown here is derived from an EMBL/GenBank/DDBJ whole genome shotgun (WGS) entry which is preliminary data.</text>
</comment>